<gene>
    <name evidence="1" type="ORF">RCL2_001920400</name>
</gene>
<keyword evidence="1" id="KW-0418">Kinase</keyword>
<name>A0A8H3LPG0_9GLOM</name>
<organism evidence="1 2">
    <name type="scientific">Rhizophagus clarus</name>
    <dbReference type="NCBI Taxonomy" id="94130"/>
    <lineage>
        <taxon>Eukaryota</taxon>
        <taxon>Fungi</taxon>
        <taxon>Fungi incertae sedis</taxon>
        <taxon>Mucoromycota</taxon>
        <taxon>Glomeromycotina</taxon>
        <taxon>Glomeromycetes</taxon>
        <taxon>Glomerales</taxon>
        <taxon>Glomeraceae</taxon>
        <taxon>Rhizophagus</taxon>
    </lineage>
</organism>
<evidence type="ECO:0000313" key="2">
    <source>
        <dbReference type="Proteomes" id="UP000615446"/>
    </source>
</evidence>
<reference evidence="1" key="1">
    <citation type="submission" date="2019-10" db="EMBL/GenBank/DDBJ databases">
        <title>Conservation and host-specific expression of non-tandemly repeated heterogenous ribosome RNA gene in arbuscular mycorrhizal fungi.</title>
        <authorList>
            <person name="Maeda T."/>
            <person name="Kobayashi Y."/>
            <person name="Nakagawa T."/>
            <person name="Ezawa T."/>
            <person name="Yamaguchi K."/>
            <person name="Bino T."/>
            <person name="Nishimoto Y."/>
            <person name="Shigenobu S."/>
            <person name="Kawaguchi M."/>
        </authorList>
    </citation>
    <scope>NUCLEOTIDE SEQUENCE</scope>
    <source>
        <strain evidence="1">HR1</strain>
    </source>
</reference>
<dbReference type="GO" id="GO:0016301">
    <property type="term" value="F:kinase activity"/>
    <property type="evidence" value="ECO:0007669"/>
    <property type="project" value="UniProtKB-KW"/>
</dbReference>
<dbReference type="EMBL" id="BLAL01000215">
    <property type="protein sequence ID" value="GES92427.1"/>
    <property type="molecule type" value="Genomic_DNA"/>
</dbReference>
<dbReference type="Proteomes" id="UP000615446">
    <property type="component" value="Unassembled WGS sequence"/>
</dbReference>
<dbReference type="AlphaFoldDB" id="A0A8H3LPG0"/>
<accession>A0A8H3LPG0</accession>
<comment type="caution">
    <text evidence="1">The sequence shown here is derived from an EMBL/GenBank/DDBJ whole genome shotgun (WGS) entry which is preliminary data.</text>
</comment>
<evidence type="ECO:0000313" key="1">
    <source>
        <dbReference type="EMBL" id="GES92427.1"/>
    </source>
</evidence>
<keyword evidence="1" id="KW-0808">Transferase</keyword>
<protein>
    <submittedName>
        <fullName evidence="1">Kinase-like domain-containing protein</fullName>
    </submittedName>
</protein>
<sequence length="175" mass="20641">MVKRPKIQKVFIILKKVSNDINKLSIGNKEKGYYKAVMRFKRILNDIKKLKLNGYYQDVHKDMKESHSLAMENKRYLCSLHFIGILHHNVKAENVIRGIGDLSTEVAVPKEIIRWMAPENLQLIILKVRKVLSKWTKIIIYFFDDDDDDELLSFNKVIVWNKIIAWECFNAHVDI</sequence>
<proteinExistence type="predicted"/>